<dbReference type="Proteomes" id="UP000011014">
    <property type="component" value="Unassembled WGS sequence"/>
</dbReference>
<evidence type="ECO:0000256" key="1">
    <source>
        <dbReference type="SAM" id="Phobius"/>
    </source>
</evidence>
<reference evidence="2" key="1">
    <citation type="journal article" date="2010" name="Science">
        <title>Plasticity of animal genome architecture unmasked by rapid evolution of a pelagic tunicate.</title>
        <authorList>
            <person name="Denoeud F."/>
            <person name="Henriet S."/>
            <person name="Mungpakdee S."/>
            <person name="Aury J.M."/>
            <person name="Da Silva C."/>
            <person name="Brinkmann H."/>
            <person name="Mikhaleva J."/>
            <person name="Olsen L.C."/>
            <person name="Jubin C."/>
            <person name="Canestro C."/>
            <person name="Bouquet J.M."/>
            <person name="Danks G."/>
            <person name="Poulain J."/>
            <person name="Campsteijn C."/>
            <person name="Adamski M."/>
            <person name="Cross I."/>
            <person name="Yadetie F."/>
            <person name="Muffato M."/>
            <person name="Louis A."/>
            <person name="Butcher S."/>
            <person name="Tsagkogeorga G."/>
            <person name="Konrad A."/>
            <person name="Singh S."/>
            <person name="Jensen M.F."/>
            <person name="Cong E.H."/>
            <person name="Eikeseth-Otteraa H."/>
            <person name="Noel B."/>
            <person name="Anthouard V."/>
            <person name="Porcel B.M."/>
            <person name="Kachouri-Lafond R."/>
            <person name="Nishino A."/>
            <person name="Ugolini M."/>
            <person name="Chourrout P."/>
            <person name="Nishida H."/>
            <person name="Aasland R."/>
            <person name="Huzurbazar S."/>
            <person name="Westhof E."/>
            <person name="Delsuc F."/>
            <person name="Lehrach H."/>
            <person name="Reinhardt R."/>
            <person name="Weissenbach J."/>
            <person name="Roy S.W."/>
            <person name="Artiguenave F."/>
            <person name="Postlethwait J.H."/>
            <person name="Manak J.R."/>
            <person name="Thompson E.M."/>
            <person name="Jaillon O."/>
            <person name="Du Pasquier L."/>
            <person name="Boudinot P."/>
            <person name="Liberles D.A."/>
            <person name="Volff J.N."/>
            <person name="Philippe H."/>
            <person name="Lenhard B."/>
            <person name="Roest Crollius H."/>
            <person name="Wincker P."/>
            <person name="Chourrout D."/>
        </authorList>
    </citation>
    <scope>NUCLEOTIDE SEQUENCE [LARGE SCALE GENOMIC DNA]</scope>
</reference>
<dbReference type="AlphaFoldDB" id="E4YJP7"/>
<keyword evidence="1" id="KW-1133">Transmembrane helix</keyword>
<sequence length="249" mass="28765">MVLHKGAWRDALPKTRSTPFQKKYIALILFIIISGAILYGQSEAEINSIAEINYKNVVEDLDIAKLSKTDRKSLLAKLLDEDPELQEIESWGEEFEDAIDDQEIFNEEVLEEEVEDESELSKEMMEDSDLDFALDLSHEEVAYRFKIRKRIFDEECNLLNSPGPISTENLNFTLSSVTQVFYDDKYKVIMCAAPKAATTNWQKMMAVLKYDGIYDTDHFRKSNVYNQLPRFSQLSLEHGEEEGKSFGYK</sequence>
<proteinExistence type="predicted"/>
<name>E4YJP7_OIKDI</name>
<dbReference type="EMBL" id="FN654666">
    <property type="protein sequence ID" value="CBY35708.1"/>
    <property type="molecule type" value="Genomic_DNA"/>
</dbReference>
<evidence type="ECO:0000313" key="2">
    <source>
        <dbReference type="EMBL" id="CBY35708.1"/>
    </source>
</evidence>
<protein>
    <recommendedName>
        <fullName evidence="3">Carbohydrate sulfotransferase</fullName>
    </recommendedName>
</protein>
<accession>E4YJP7</accession>
<feature type="transmembrane region" description="Helical" evidence="1">
    <location>
        <begin position="24"/>
        <end position="40"/>
    </location>
</feature>
<keyword evidence="1" id="KW-0812">Transmembrane</keyword>
<organism evidence="2">
    <name type="scientific">Oikopleura dioica</name>
    <name type="common">Tunicate</name>
    <dbReference type="NCBI Taxonomy" id="34765"/>
    <lineage>
        <taxon>Eukaryota</taxon>
        <taxon>Metazoa</taxon>
        <taxon>Chordata</taxon>
        <taxon>Tunicata</taxon>
        <taxon>Appendicularia</taxon>
        <taxon>Copelata</taxon>
        <taxon>Oikopleuridae</taxon>
        <taxon>Oikopleura</taxon>
    </lineage>
</organism>
<evidence type="ECO:0008006" key="3">
    <source>
        <dbReference type="Google" id="ProtNLM"/>
    </source>
</evidence>
<keyword evidence="1" id="KW-0472">Membrane</keyword>
<gene>
    <name evidence="2" type="ORF">GSOID_T00027538001</name>
</gene>